<keyword evidence="2" id="KW-1185">Reference proteome</keyword>
<dbReference type="Proteomes" id="UP001148662">
    <property type="component" value="Unassembled WGS sequence"/>
</dbReference>
<dbReference type="EMBL" id="JANHOG010001941">
    <property type="protein sequence ID" value="KAJ3529505.1"/>
    <property type="molecule type" value="Genomic_DNA"/>
</dbReference>
<gene>
    <name evidence="1" type="ORF">NM688_g7844</name>
</gene>
<protein>
    <submittedName>
        <fullName evidence="1">Uncharacterized protein</fullName>
    </submittedName>
</protein>
<sequence>MTPKRRWLRDYTPHRVPVRLANNQIIYSAGVGSMLFVSEVLDGEKGSKSRPVLFSRVLHVPELGSNLLSVIYLIRNHNFHVHISSKRMDFERDGTVLFTASIDGSNTAYLAGEVVPVVESAQLSVTSTLPLDQSLWHRRFAHLNHASVKTILQGTLVDGIKLDSNSPPDPICEPCLAGKLNAAPFLSSSSRASKPLELVHSDVHGPLPVRTASGMCYWVMFIDDNTRFRYVVLLKSKDETFEAFK</sequence>
<evidence type="ECO:0000313" key="1">
    <source>
        <dbReference type="EMBL" id="KAJ3529505.1"/>
    </source>
</evidence>
<organism evidence="1 2">
    <name type="scientific">Phlebia brevispora</name>
    <dbReference type="NCBI Taxonomy" id="194682"/>
    <lineage>
        <taxon>Eukaryota</taxon>
        <taxon>Fungi</taxon>
        <taxon>Dikarya</taxon>
        <taxon>Basidiomycota</taxon>
        <taxon>Agaricomycotina</taxon>
        <taxon>Agaricomycetes</taxon>
        <taxon>Polyporales</taxon>
        <taxon>Meruliaceae</taxon>
        <taxon>Phlebia</taxon>
    </lineage>
</organism>
<reference evidence="1" key="1">
    <citation type="submission" date="2022-07" db="EMBL/GenBank/DDBJ databases">
        <title>Genome Sequence of Phlebia brevispora.</title>
        <authorList>
            <person name="Buettner E."/>
        </authorList>
    </citation>
    <scope>NUCLEOTIDE SEQUENCE</scope>
    <source>
        <strain evidence="1">MPL23</strain>
    </source>
</reference>
<accession>A0ACC1S0H2</accession>
<comment type="caution">
    <text evidence="1">The sequence shown here is derived from an EMBL/GenBank/DDBJ whole genome shotgun (WGS) entry which is preliminary data.</text>
</comment>
<evidence type="ECO:0000313" key="2">
    <source>
        <dbReference type="Proteomes" id="UP001148662"/>
    </source>
</evidence>
<proteinExistence type="predicted"/>
<name>A0ACC1S0H2_9APHY</name>